<dbReference type="Gene3D" id="3.40.1620.10">
    <property type="entry name" value="YefM-like domain"/>
    <property type="match status" value="1"/>
</dbReference>
<dbReference type="InterPro" id="IPR036165">
    <property type="entry name" value="YefM-like_sf"/>
</dbReference>
<organism evidence="2 3">
    <name type="scientific">Thauera phenylacetica B4P</name>
    <dbReference type="NCBI Taxonomy" id="1234382"/>
    <lineage>
        <taxon>Bacteria</taxon>
        <taxon>Pseudomonadati</taxon>
        <taxon>Pseudomonadota</taxon>
        <taxon>Betaproteobacteria</taxon>
        <taxon>Rhodocyclales</taxon>
        <taxon>Zoogloeaceae</taxon>
        <taxon>Thauera</taxon>
    </lineage>
</organism>
<evidence type="ECO:0000313" key="3">
    <source>
        <dbReference type="Proteomes" id="UP000013047"/>
    </source>
</evidence>
<dbReference type="InterPro" id="IPR055741">
    <property type="entry name" value="DUF7317"/>
</dbReference>
<evidence type="ECO:0000313" key="2">
    <source>
        <dbReference type="EMBL" id="ENO95482.1"/>
    </source>
</evidence>
<reference evidence="2 3" key="1">
    <citation type="submission" date="2012-09" db="EMBL/GenBank/DDBJ databases">
        <title>Draft Genome Sequences of 6 Strains from Genus Thauera.</title>
        <authorList>
            <person name="Liu B."/>
            <person name="Shapleigh J.P."/>
            <person name="Frostegard A.H."/>
        </authorList>
    </citation>
    <scope>NUCLEOTIDE SEQUENCE [LARGE SCALE GENOMIC DNA]</scope>
    <source>
        <strain evidence="2 3">B4P</strain>
    </source>
</reference>
<dbReference type="AlphaFoldDB" id="N6ZLR2"/>
<sequence>MEAFTVRDLRERTGELIRGAEEGHLSVVTKHGNPVFVAVPFDEVLLESGVRVSLALRLFDDGTLTLSQAAKVAGVRVEAFIERVGAAGLTVVRTPADKLDSELEIIARHGRSR</sequence>
<comment type="caution">
    <text evidence="2">The sequence shown here is derived from an EMBL/GenBank/DDBJ whole genome shotgun (WGS) entry which is preliminary data.</text>
</comment>
<proteinExistence type="inferred from homology"/>
<dbReference type="RefSeq" id="WP_004375006.1">
    <property type="nucleotide sequence ID" value="NZ_AMXF01000212.1"/>
</dbReference>
<keyword evidence="3" id="KW-1185">Reference proteome</keyword>
<protein>
    <recommendedName>
        <fullName evidence="4">Prevent-host-death family protein</fullName>
    </recommendedName>
</protein>
<dbReference type="NCBIfam" id="TIGR01552">
    <property type="entry name" value="phd_fam"/>
    <property type="match status" value="1"/>
</dbReference>
<gene>
    <name evidence="2" type="ORF">C667_18776</name>
</gene>
<dbReference type="Proteomes" id="UP000013047">
    <property type="component" value="Unassembled WGS sequence"/>
</dbReference>
<accession>N6ZLR2</accession>
<dbReference type="Pfam" id="PF24001">
    <property type="entry name" value="DUF7317"/>
    <property type="match status" value="1"/>
</dbReference>
<comment type="similarity">
    <text evidence="1">Belongs to the phD/YefM antitoxin family.</text>
</comment>
<name>N6ZLR2_9RHOO</name>
<dbReference type="EMBL" id="AMXF01000212">
    <property type="protein sequence ID" value="ENO95482.1"/>
    <property type="molecule type" value="Genomic_DNA"/>
</dbReference>
<evidence type="ECO:0000256" key="1">
    <source>
        <dbReference type="ARBA" id="ARBA00009981"/>
    </source>
</evidence>
<dbReference type="SUPFAM" id="SSF143120">
    <property type="entry name" value="YefM-like"/>
    <property type="match status" value="1"/>
</dbReference>
<evidence type="ECO:0008006" key="4">
    <source>
        <dbReference type="Google" id="ProtNLM"/>
    </source>
</evidence>
<dbReference type="OrthoDB" id="9134981at2"/>